<reference evidence="9" key="1">
    <citation type="submission" date="2022-01" db="EMBL/GenBank/DDBJ databases">
        <title>Nocardioidaceae gen. sp. A5X3R13.</title>
        <authorList>
            <person name="Lopez Marin M.A."/>
            <person name="Uhlik O."/>
        </authorList>
    </citation>
    <scope>NUCLEOTIDE SEQUENCE</scope>
    <source>
        <strain evidence="9">A5X3R13</strain>
    </source>
</reference>
<proteinExistence type="predicted"/>
<dbReference type="GO" id="GO:0003677">
    <property type="term" value="F:DNA binding"/>
    <property type="evidence" value="ECO:0007669"/>
    <property type="project" value="UniProtKB-KW"/>
</dbReference>
<dbReference type="InterPro" id="IPR005471">
    <property type="entry name" value="Tscrpt_reg_IclR_N"/>
</dbReference>
<dbReference type="PROSITE" id="PS51077">
    <property type="entry name" value="HTH_ICLR"/>
    <property type="match status" value="1"/>
</dbReference>
<dbReference type="InterPro" id="IPR014757">
    <property type="entry name" value="Tscrpt_reg_IclR_C"/>
</dbReference>
<dbReference type="PANTHER" id="PTHR30136">
    <property type="entry name" value="HELIX-TURN-HELIX TRANSCRIPTIONAL REGULATOR, ICLR FAMILY"/>
    <property type="match status" value="1"/>
</dbReference>
<keyword evidence="3" id="KW-0238">DNA-binding</keyword>
<evidence type="ECO:0000256" key="2">
    <source>
        <dbReference type="ARBA" id="ARBA00023015"/>
    </source>
</evidence>
<dbReference type="SUPFAM" id="SSF55781">
    <property type="entry name" value="GAF domain-like"/>
    <property type="match status" value="1"/>
</dbReference>
<evidence type="ECO:0000313" key="9">
    <source>
        <dbReference type="EMBL" id="UYM03320.1"/>
    </source>
</evidence>
<dbReference type="GO" id="GO:0045892">
    <property type="term" value="P:negative regulation of DNA-templated transcription"/>
    <property type="evidence" value="ECO:0007669"/>
    <property type="project" value="TreeGrafter"/>
</dbReference>
<dbReference type="GO" id="GO:0003700">
    <property type="term" value="F:DNA-binding transcription factor activity"/>
    <property type="evidence" value="ECO:0007669"/>
    <property type="project" value="TreeGrafter"/>
</dbReference>
<evidence type="ECO:0000259" key="8">
    <source>
        <dbReference type="PROSITE" id="PS51078"/>
    </source>
</evidence>
<dbReference type="Gene3D" id="3.30.450.40">
    <property type="match status" value="1"/>
</dbReference>
<evidence type="ECO:0000256" key="6">
    <source>
        <dbReference type="ARBA" id="ARBA00070406"/>
    </source>
</evidence>
<keyword evidence="4" id="KW-0804">Transcription</keyword>
<dbReference type="InterPro" id="IPR036388">
    <property type="entry name" value="WH-like_DNA-bd_sf"/>
</dbReference>
<protein>
    <recommendedName>
        <fullName evidence="6">Glycerol operon regulatory protein</fullName>
    </recommendedName>
</protein>
<dbReference type="KEGG" id="sgrg:L0C25_12210"/>
<dbReference type="Gene3D" id="1.10.10.10">
    <property type="entry name" value="Winged helix-like DNA-binding domain superfamily/Winged helix DNA-binding domain"/>
    <property type="match status" value="1"/>
</dbReference>
<evidence type="ECO:0000256" key="4">
    <source>
        <dbReference type="ARBA" id="ARBA00023163"/>
    </source>
</evidence>
<dbReference type="Proteomes" id="UP001164390">
    <property type="component" value="Chromosome"/>
</dbReference>
<dbReference type="Pfam" id="PF01614">
    <property type="entry name" value="IclR_C"/>
    <property type="match status" value="1"/>
</dbReference>
<keyword evidence="2" id="KW-0805">Transcription regulation</keyword>
<dbReference type="AlphaFoldDB" id="A0AA46TDY3"/>
<feature type="domain" description="HTH iclR-type" evidence="7">
    <location>
        <begin position="16"/>
        <end position="78"/>
    </location>
</feature>
<accession>A0AA46TDY3</accession>
<evidence type="ECO:0000259" key="7">
    <source>
        <dbReference type="PROSITE" id="PS51077"/>
    </source>
</evidence>
<evidence type="ECO:0000256" key="5">
    <source>
        <dbReference type="ARBA" id="ARBA00058938"/>
    </source>
</evidence>
<dbReference type="EMBL" id="CP094970">
    <property type="protein sequence ID" value="UYM03320.1"/>
    <property type="molecule type" value="Genomic_DNA"/>
</dbReference>
<evidence type="ECO:0000256" key="1">
    <source>
        <dbReference type="ARBA" id="ARBA00022798"/>
    </source>
</evidence>
<dbReference type="GO" id="GO:0006071">
    <property type="term" value="P:glycerol metabolic process"/>
    <property type="evidence" value="ECO:0007669"/>
    <property type="project" value="UniProtKB-KW"/>
</dbReference>
<dbReference type="SMART" id="SM00346">
    <property type="entry name" value="HTH_ICLR"/>
    <property type="match status" value="1"/>
</dbReference>
<evidence type="ECO:0000313" key="10">
    <source>
        <dbReference type="Proteomes" id="UP001164390"/>
    </source>
</evidence>
<dbReference type="InterPro" id="IPR050707">
    <property type="entry name" value="HTH_MetabolicPath_Reg"/>
</dbReference>
<sequence>MSEAESPSREGRVAGAQTITRALEVLDLLRGSNRDVGLTEIARTLSLHTSTAHRILRALASAGYVAQRADSGRYRLGRASFLLGRAAERDLGFDAVAPVLEQLRDETGESVNLVVRDGDRGLVVLRYESPQPLRFTQPTGTRIPLHCTSTGKVLLAFADDPKAELAALGKLEELTSSTITSRAALTRELDQVRKTGYGTNLGERMSGVCGVAAPVRAGDGSLLAALAVQGPQVRMPQNRLDELSTSVIEAATTVSEMLPHGYQI</sequence>
<feature type="domain" description="IclR-ED" evidence="8">
    <location>
        <begin position="79"/>
        <end position="260"/>
    </location>
</feature>
<dbReference type="InterPro" id="IPR029016">
    <property type="entry name" value="GAF-like_dom_sf"/>
</dbReference>
<comment type="function">
    <text evidence="5">May be an activator protein for the gylABX operon.</text>
</comment>
<keyword evidence="10" id="KW-1185">Reference proteome</keyword>
<dbReference type="SUPFAM" id="SSF46785">
    <property type="entry name" value="Winged helix' DNA-binding domain"/>
    <property type="match status" value="1"/>
</dbReference>
<dbReference type="InterPro" id="IPR036390">
    <property type="entry name" value="WH_DNA-bd_sf"/>
</dbReference>
<keyword evidence="1" id="KW-0319">Glycerol metabolism</keyword>
<dbReference type="RefSeq" id="WP_271631926.1">
    <property type="nucleotide sequence ID" value="NZ_CP094970.1"/>
</dbReference>
<dbReference type="PANTHER" id="PTHR30136:SF35">
    <property type="entry name" value="HTH-TYPE TRANSCRIPTIONAL REGULATOR RV1719"/>
    <property type="match status" value="1"/>
</dbReference>
<gene>
    <name evidence="9" type="ORF">L0C25_12210</name>
</gene>
<organism evidence="9 10">
    <name type="scientific">Solicola gregarius</name>
    <dbReference type="NCBI Taxonomy" id="2908642"/>
    <lineage>
        <taxon>Bacteria</taxon>
        <taxon>Bacillati</taxon>
        <taxon>Actinomycetota</taxon>
        <taxon>Actinomycetes</taxon>
        <taxon>Propionibacteriales</taxon>
        <taxon>Nocardioidaceae</taxon>
        <taxon>Solicola</taxon>
    </lineage>
</organism>
<dbReference type="PROSITE" id="PS51078">
    <property type="entry name" value="ICLR_ED"/>
    <property type="match status" value="1"/>
</dbReference>
<dbReference type="Pfam" id="PF09339">
    <property type="entry name" value="HTH_IclR"/>
    <property type="match status" value="1"/>
</dbReference>
<evidence type="ECO:0000256" key="3">
    <source>
        <dbReference type="ARBA" id="ARBA00023125"/>
    </source>
</evidence>
<dbReference type="FunFam" id="1.10.10.10:FF:000056">
    <property type="entry name" value="IclR family transcriptional regulator"/>
    <property type="match status" value="1"/>
</dbReference>
<name>A0AA46TDY3_9ACTN</name>